<dbReference type="Pfam" id="PF00102">
    <property type="entry name" value="Y_phosphatase"/>
    <property type="match status" value="1"/>
</dbReference>
<dbReference type="PROSITE" id="PS00383">
    <property type="entry name" value="TYR_PHOSPHATASE_1"/>
    <property type="match status" value="1"/>
</dbReference>
<keyword evidence="4" id="KW-1185">Reference proteome</keyword>
<dbReference type="InterPro" id="IPR000242">
    <property type="entry name" value="PTP_cat"/>
</dbReference>
<dbReference type="Proteomes" id="UP001152320">
    <property type="component" value="Chromosome 6"/>
</dbReference>
<dbReference type="GO" id="GO:0004725">
    <property type="term" value="F:protein tyrosine phosphatase activity"/>
    <property type="evidence" value="ECO:0007669"/>
    <property type="project" value="InterPro"/>
</dbReference>
<comment type="caution">
    <text evidence="3">The sequence shown here is derived from an EMBL/GenBank/DDBJ whole genome shotgun (WGS) entry which is preliminary data.</text>
</comment>
<evidence type="ECO:0000259" key="2">
    <source>
        <dbReference type="PROSITE" id="PS50056"/>
    </source>
</evidence>
<dbReference type="EMBL" id="JAIZAY010000006">
    <property type="protein sequence ID" value="KAJ8040219.1"/>
    <property type="molecule type" value="Genomic_DNA"/>
</dbReference>
<dbReference type="InterPro" id="IPR029021">
    <property type="entry name" value="Prot-tyrosine_phosphatase-like"/>
</dbReference>
<dbReference type="PROSITE" id="PS50056">
    <property type="entry name" value="TYR_PHOSPHATASE_2"/>
    <property type="match status" value="1"/>
</dbReference>
<dbReference type="InterPro" id="IPR003595">
    <property type="entry name" value="Tyr_Pase_cat"/>
</dbReference>
<dbReference type="OrthoDB" id="10253954at2759"/>
<dbReference type="SMART" id="SM00404">
    <property type="entry name" value="PTPc_motif"/>
    <property type="match status" value="1"/>
</dbReference>
<gene>
    <name evidence="3" type="ORF">HOLleu_14449</name>
</gene>
<dbReference type="PANTHER" id="PTHR19134">
    <property type="entry name" value="RECEPTOR-TYPE TYROSINE-PROTEIN PHOSPHATASE"/>
    <property type="match status" value="1"/>
</dbReference>
<accession>A0A9Q1C8X4</accession>
<name>A0A9Q1C8X4_HOLLE</name>
<dbReference type="PRINTS" id="PR00700">
    <property type="entry name" value="PRTYPHPHTASE"/>
</dbReference>
<dbReference type="PANTHER" id="PTHR19134:SF449">
    <property type="entry name" value="TYROSINE-PROTEIN PHOSPHATASE 1"/>
    <property type="match status" value="1"/>
</dbReference>
<feature type="domain" description="Tyrosine specific protein phosphatases" evidence="2">
    <location>
        <begin position="5"/>
        <end position="78"/>
    </location>
</feature>
<dbReference type="InterPro" id="IPR016130">
    <property type="entry name" value="Tyr_Pase_AS"/>
</dbReference>
<dbReference type="InterPro" id="IPR000387">
    <property type="entry name" value="Tyr_Pase_dom"/>
</dbReference>
<feature type="domain" description="Tyrosine-protein phosphatase" evidence="1">
    <location>
        <begin position="1"/>
        <end position="87"/>
    </location>
</feature>
<sequence length="143" mass="15843">MARFVLFVELVKEYLAETNEQGSLLVHCMNGVGRSGIFCAVLSCLKQFDSLGGVDVVQTVKQLKQCQPLFIRTEEEFCLIYDLITLYVSPEACLEQAEMYANLPTASSTEQLDSEILYENLGFKTEGGRPLSNSEVMPAESTA</sequence>
<keyword evidence="3" id="KW-0675">Receptor</keyword>
<dbReference type="SUPFAM" id="SSF52799">
    <property type="entry name" value="(Phosphotyrosine protein) phosphatases II"/>
    <property type="match status" value="1"/>
</dbReference>
<proteinExistence type="predicted"/>
<protein>
    <submittedName>
        <fullName evidence="3">Receptor-type tyrosine-protein phosphatase V</fullName>
    </submittedName>
</protein>
<dbReference type="InterPro" id="IPR050348">
    <property type="entry name" value="Protein-Tyr_Phosphatase"/>
</dbReference>
<dbReference type="PROSITE" id="PS50055">
    <property type="entry name" value="TYR_PHOSPHATASE_PTP"/>
    <property type="match status" value="1"/>
</dbReference>
<evidence type="ECO:0000313" key="3">
    <source>
        <dbReference type="EMBL" id="KAJ8040219.1"/>
    </source>
</evidence>
<reference evidence="3" key="1">
    <citation type="submission" date="2021-10" db="EMBL/GenBank/DDBJ databases">
        <title>Tropical sea cucumber genome reveals ecological adaptation and Cuvierian tubules defense mechanism.</title>
        <authorList>
            <person name="Chen T."/>
        </authorList>
    </citation>
    <scope>NUCLEOTIDE SEQUENCE</scope>
    <source>
        <strain evidence="3">Nanhai2018</strain>
        <tissue evidence="3">Muscle</tissue>
    </source>
</reference>
<evidence type="ECO:0000313" key="4">
    <source>
        <dbReference type="Proteomes" id="UP001152320"/>
    </source>
</evidence>
<dbReference type="Gene3D" id="3.90.190.10">
    <property type="entry name" value="Protein tyrosine phosphatase superfamily"/>
    <property type="match status" value="1"/>
</dbReference>
<organism evidence="3 4">
    <name type="scientific">Holothuria leucospilota</name>
    <name type="common">Black long sea cucumber</name>
    <name type="synonym">Mertensiothuria leucospilota</name>
    <dbReference type="NCBI Taxonomy" id="206669"/>
    <lineage>
        <taxon>Eukaryota</taxon>
        <taxon>Metazoa</taxon>
        <taxon>Echinodermata</taxon>
        <taxon>Eleutherozoa</taxon>
        <taxon>Echinozoa</taxon>
        <taxon>Holothuroidea</taxon>
        <taxon>Aspidochirotacea</taxon>
        <taxon>Aspidochirotida</taxon>
        <taxon>Holothuriidae</taxon>
        <taxon>Holothuria</taxon>
    </lineage>
</organism>
<dbReference type="AlphaFoldDB" id="A0A9Q1C8X4"/>
<evidence type="ECO:0000259" key="1">
    <source>
        <dbReference type="PROSITE" id="PS50055"/>
    </source>
</evidence>